<dbReference type="SUPFAM" id="SSF55124">
    <property type="entry name" value="Nitrite/Sulfite reductase N-terminal domain-like"/>
    <property type="match status" value="2"/>
</dbReference>
<evidence type="ECO:0000256" key="3">
    <source>
        <dbReference type="ARBA" id="ARBA00004774"/>
    </source>
</evidence>
<dbReference type="PANTHER" id="PTHR11493">
    <property type="entry name" value="SULFITE REDUCTASE [NADPH] SUBUNIT BETA-RELATED"/>
    <property type="match status" value="1"/>
</dbReference>
<evidence type="ECO:0000256" key="13">
    <source>
        <dbReference type="ARBA" id="ARBA00052219"/>
    </source>
</evidence>
<dbReference type="InterPro" id="IPR036136">
    <property type="entry name" value="Nit/Sulf_reduc_fer-like_dom_sf"/>
</dbReference>
<evidence type="ECO:0000256" key="9">
    <source>
        <dbReference type="ARBA" id="ARBA00022857"/>
    </source>
</evidence>
<feature type="region of interest" description="Disordered" evidence="14">
    <location>
        <begin position="989"/>
        <end position="1013"/>
    </location>
</feature>
<comment type="caution">
    <text evidence="16">The sequence shown here is derived from an EMBL/GenBank/DDBJ whole genome shotgun (WGS) entry which is preliminary data.</text>
</comment>
<evidence type="ECO:0000313" key="16">
    <source>
        <dbReference type="EMBL" id="CAE8712977.1"/>
    </source>
</evidence>
<sequence>MDQASALLRQVSGKDVKVFNTLNAAIAACEGATGKVWAVLPLSKSTLLEVHTALAQGSGQLGVVVVASQAPVSQLEVLRAMEYGGVFVASSELGAAGSSALAEAASFTDGPSLVLLAEPSAVKGDENWTAFKYDPRREAAGGSAFAAESSKVRSEIQGFLSRENLLTLVAKKALPTAGAVEDEDAGALAQGLGDASKTVTILYSSDTGHSQECAKAIARQCRNGGFASSSVRCVTMDSFDVNALASEPLVVFCIATAGKGEFAGNGRGFWSKITEKAEELNGKLGGMKYCIFGLGDSHYWGKGTEDSKVNFAKPAKDLDEVLEKIGAPRLMATGFGDDQDIDQYSTGFGEWKDVLYSKLGVDKAVGGGGDDDGPVKNDEVIKTETNQLRGSLKASLDDITTGQVPFQDTKMIKFHGSYQQDDRDMREERQKLGVENAFSFMIRVRLPGGYCTAEQWLAMDDICGKFANGTLKITTRQTWQLHGVLKRDVKGTMRAINKACMDTIAACGDVCRNALCTSHPGACSKKIMDEVLNWTYQVHDHCLPRTGAYHEIFLMHGDEMAEKTQVLGCTPVEEEPLYGLTYLPRKFKVAFAIPPCNDVDVFAHCVGFIAIIKDNVLLGFNVSVGGGLGFTHNNQKTFPRLAEVIGFCKPSDAKYVCEAILTVQRDFGDRTNRKHARIKYTAEDYGHEWYREQVEDRLGFKLEEARPYKFESRGDLHGWVQTEDGLWNVGVLVPIGRVKDNSRTGLRRIAEELKGCGSIRMTCNQSVVITEIPESKKAVVQKLLEEYKIMHSKETTVSGLRRNMVACVALPTCPLAFAEAERYLPTLVERLEVVLERCGLTQQDIAIRMTGCPNSCGRPSMAEIGFIGKAPGTYNMYLGGDFVGERLNTLFAESITEDQIIQILTPMFGRYGKEREKEEKFGDFLVRTKIVKPMTAGRYWWLAVKPPKHPTRPPSGASPRTTRRGSAEWRKARANATRAQMRLRTSIIGGTATERRRCQRRQPSPRTHEGDRLADLRDLPGEVRASTGLARTMGTTSVHGQGQPTLSCSSRSCPFPRGRFASPALRIATARALHRGVRTSGPTMTCCVEWPTQWCTSMGCPAGWNVQSGSRTASSTSSWWMRVPGQRGSAT</sequence>
<evidence type="ECO:0000256" key="8">
    <source>
        <dbReference type="ARBA" id="ARBA00022723"/>
    </source>
</evidence>
<proteinExistence type="inferred from homology"/>
<dbReference type="PROSITE" id="PS50902">
    <property type="entry name" value="FLAVODOXIN_LIKE"/>
    <property type="match status" value="1"/>
</dbReference>
<keyword evidence="9" id="KW-0521">NADP</keyword>
<dbReference type="PRINTS" id="PR00397">
    <property type="entry name" value="SIROHAEM"/>
</dbReference>
<keyword evidence="11" id="KW-0408">Iron</keyword>
<dbReference type="EC" id="1.8.1.2" evidence="5"/>
<comment type="pathway">
    <text evidence="3">Sulfur metabolism; hydrogen sulfide biosynthesis; hydrogen sulfide from sulfite (NADPH route): step 1/1.</text>
</comment>
<evidence type="ECO:0000256" key="11">
    <source>
        <dbReference type="ARBA" id="ARBA00023004"/>
    </source>
</evidence>
<keyword evidence="12" id="KW-0411">Iron-sulfur</keyword>
<dbReference type="GO" id="GO:0009337">
    <property type="term" value="C:sulfite reductase complex (NADPH)"/>
    <property type="evidence" value="ECO:0007669"/>
    <property type="project" value="TreeGrafter"/>
</dbReference>
<dbReference type="Proteomes" id="UP000626109">
    <property type="component" value="Unassembled WGS sequence"/>
</dbReference>
<dbReference type="Gene3D" id="3.40.50.360">
    <property type="match status" value="1"/>
</dbReference>
<dbReference type="SUPFAM" id="SSF56014">
    <property type="entry name" value="Nitrite and sulphite reductase 4Fe-4S domain-like"/>
    <property type="match status" value="2"/>
</dbReference>
<keyword evidence="10" id="KW-0560">Oxidoreductase</keyword>
<keyword evidence="7" id="KW-0349">Heme</keyword>
<dbReference type="Pfam" id="PF03460">
    <property type="entry name" value="NIR_SIR_ferr"/>
    <property type="match status" value="2"/>
</dbReference>
<gene>
    <name evidence="16" type="ORF">PGLA2088_LOCUS37277</name>
</gene>
<feature type="region of interest" description="Disordered" evidence="14">
    <location>
        <begin position="946"/>
        <end position="976"/>
    </location>
</feature>
<keyword evidence="8" id="KW-0479">Metal-binding</keyword>
<evidence type="ECO:0000256" key="1">
    <source>
        <dbReference type="ARBA" id="ARBA00001929"/>
    </source>
</evidence>
<name>A0A813KU56_POLGL</name>
<evidence type="ECO:0000256" key="5">
    <source>
        <dbReference type="ARBA" id="ARBA00012604"/>
    </source>
</evidence>
<comment type="cofactor">
    <cofactor evidence="1">
        <name>siroheme</name>
        <dbReference type="ChEBI" id="CHEBI:60052"/>
    </cofactor>
</comment>
<dbReference type="PRINTS" id="PR00369">
    <property type="entry name" value="FLAVODOXIN"/>
</dbReference>
<dbReference type="GO" id="GO:0051539">
    <property type="term" value="F:4 iron, 4 sulfur cluster binding"/>
    <property type="evidence" value="ECO:0007669"/>
    <property type="project" value="UniProtKB-KW"/>
</dbReference>
<evidence type="ECO:0000256" key="14">
    <source>
        <dbReference type="SAM" id="MobiDB-lite"/>
    </source>
</evidence>
<feature type="non-terminal residue" evidence="16">
    <location>
        <position position="1"/>
    </location>
</feature>
<dbReference type="Gene3D" id="3.30.413.10">
    <property type="entry name" value="Sulfite Reductase Hemoprotein, domain 1"/>
    <property type="match status" value="2"/>
</dbReference>
<feature type="domain" description="Flavodoxin-like" evidence="15">
    <location>
        <begin position="199"/>
        <end position="356"/>
    </location>
</feature>
<evidence type="ECO:0000256" key="2">
    <source>
        <dbReference type="ARBA" id="ARBA00001966"/>
    </source>
</evidence>
<organism evidence="16 17">
    <name type="scientific">Polarella glacialis</name>
    <name type="common">Dinoflagellate</name>
    <dbReference type="NCBI Taxonomy" id="89957"/>
    <lineage>
        <taxon>Eukaryota</taxon>
        <taxon>Sar</taxon>
        <taxon>Alveolata</taxon>
        <taxon>Dinophyceae</taxon>
        <taxon>Suessiales</taxon>
        <taxon>Suessiaceae</taxon>
        <taxon>Polarella</taxon>
    </lineage>
</organism>
<reference evidence="16" key="1">
    <citation type="submission" date="2021-02" db="EMBL/GenBank/DDBJ databases">
        <authorList>
            <person name="Dougan E. K."/>
            <person name="Rhodes N."/>
            <person name="Thang M."/>
            <person name="Chan C."/>
        </authorList>
    </citation>
    <scope>NUCLEOTIDE SEQUENCE</scope>
</reference>
<evidence type="ECO:0000256" key="6">
    <source>
        <dbReference type="ARBA" id="ARBA00022485"/>
    </source>
</evidence>
<dbReference type="InterPro" id="IPR008254">
    <property type="entry name" value="Flavodoxin/NO_synth"/>
</dbReference>
<dbReference type="PROSITE" id="PS00365">
    <property type="entry name" value="NIR_SIR"/>
    <property type="match status" value="1"/>
</dbReference>
<evidence type="ECO:0000256" key="7">
    <source>
        <dbReference type="ARBA" id="ARBA00022617"/>
    </source>
</evidence>
<dbReference type="InterPro" id="IPR001094">
    <property type="entry name" value="Flavdoxin-like"/>
</dbReference>
<evidence type="ECO:0000256" key="4">
    <source>
        <dbReference type="ARBA" id="ARBA00010429"/>
    </source>
</evidence>
<dbReference type="InterPro" id="IPR006067">
    <property type="entry name" value="NO2/SO3_Rdtase_4Fe4S_dom"/>
</dbReference>
<dbReference type="InterPro" id="IPR045854">
    <property type="entry name" value="NO2/SO3_Rdtase_4Fe4S_sf"/>
</dbReference>
<dbReference type="EMBL" id="CAJNNW010032421">
    <property type="protein sequence ID" value="CAE8712977.1"/>
    <property type="molecule type" value="Genomic_DNA"/>
</dbReference>
<dbReference type="Gene3D" id="3.90.480.10">
    <property type="entry name" value="Sulfite Reductase Hemoprotein,Domain 2"/>
    <property type="match status" value="1"/>
</dbReference>
<dbReference type="InterPro" id="IPR005117">
    <property type="entry name" value="NiRdtase/SiRdtase_haem-b_fer"/>
</dbReference>
<dbReference type="GO" id="GO:0050311">
    <property type="term" value="F:sulfite reductase (ferredoxin) activity"/>
    <property type="evidence" value="ECO:0007669"/>
    <property type="project" value="TreeGrafter"/>
</dbReference>
<dbReference type="Pfam" id="PF00258">
    <property type="entry name" value="Flavodoxin_1"/>
    <property type="match status" value="1"/>
</dbReference>
<dbReference type="InterPro" id="IPR006066">
    <property type="entry name" value="NO2/SO3_Rdtase_FeS/sirohaem_BS"/>
</dbReference>
<dbReference type="InterPro" id="IPR045169">
    <property type="entry name" value="NO2/SO3_Rdtase_4Fe4S_prot"/>
</dbReference>
<dbReference type="GO" id="GO:0004783">
    <property type="term" value="F:sulfite reductase (NADPH) activity"/>
    <property type="evidence" value="ECO:0007669"/>
    <property type="project" value="UniProtKB-EC"/>
</dbReference>
<dbReference type="GO" id="GO:0020037">
    <property type="term" value="F:heme binding"/>
    <property type="evidence" value="ECO:0007669"/>
    <property type="project" value="InterPro"/>
</dbReference>
<dbReference type="PANTHER" id="PTHR11493:SF47">
    <property type="entry name" value="SULFITE REDUCTASE [NADPH] SUBUNIT BETA"/>
    <property type="match status" value="1"/>
</dbReference>
<dbReference type="InterPro" id="IPR029039">
    <property type="entry name" value="Flavoprotein-like_sf"/>
</dbReference>
<comment type="similarity">
    <text evidence="4">Belongs to the nitrite and sulfite reductase 4Fe-4S domain family.</text>
</comment>
<dbReference type="GO" id="GO:0000103">
    <property type="term" value="P:sulfate assimilation"/>
    <property type="evidence" value="ECO:0007669"/>
    <property type="project" value="UniProtKB-ARBA"/>
</dbReference>
<evidence type="ECO:0000256" key="10">
    <source>
        <dbReference type="ARBA" id="ARBA00023002"/>
    </source>
</evidence>
<comment type="catalytic activity">
    <reaction evidence="13">
        <text>hydrogen sulfide + 3 NADP(+) + 3 H2O = sulfite + 3 NADPH + 4 H(+)</text>
        <dbReference type="Rhea" id="RHEA:13801"/>
        <dbReference type="ChEBI" id="CHEBI:15377"/>
        <dbReference type="ChEBI" id="CHEBI:15378"/>
        <dbReference type="ChEBI" id="CHEBI:17359"/>
        <dbReference type="ChEBI" id="CHEBI:29919"/>
        <dbReference type="ChEBI" id="CHEBI:57783"/>
        <dbReference type="ChEBI" id="CHEBI:58349"/>
        <dbReference type="EC" id="1.8.1.2"/>
    </reaction>
</comment>
<dbReference type="NCBIfam" id="NF010029">
    <property type="entry name" value="PRK13504.1"/>
    <property type="match status" value="1"/>
</dbReference>
<dbReference type="GO" id="GO:0046872">
    <property type="term" value="F:metal ion binding"/>
    <property type="evidence" value="ECO:0007669"/>
    <property type="project" value="UniProtKB-KW"/>
</dbReference>
<accession>A0A813KU56</accession>
<dbReference type="Pfam" id="PF01077">
    <property type="entry name" value="NIR_SIR"/>
    <property type="match status" value="1"/>
</dbReference>
<dbReference type="FunFam" id="3.30.413.10:FF:000003">
    <property type="entry name" value="Sulfite reductase [NADPH] hemoprotein beta-component"/>
    <property type="match status" value="1"/>
</dbReference>
<protein>
    <recommendedName>
        <fullName evidence="5">assimilatory sulfite reductase (NADPH)</fullName>
        <ecNumber evidence="5">1.8.1.2</ecNumber>
    </recommendedName>
</protein>
<dbReference type="SUPFAM" id="SSF52218">
    <property type="entry name" value="Flavoproteins"/>
    <property type="match status" value="1"/>
</dbReference>
<comment type="cofactor">
    <cofactor evidence="2">
        <name>[4Fe-4S] cluster</name>
        <dbReference type="ChEBI" id="CHEBI:49883"/>
    </cofactor>
</comment>
<evidence type="ECO:0000256" key="12">
    <source>
        <dbReference type="ARBA" id="ARBA00023014"/>
    </source>
</evidence>
<keyword evidence="6" id="KW-0004">4Fe-4S</keyword>
<dbReference type="GO" id="GO:0010181">
    <property type="term" value="F:FMN binding"/>
    <property type="evidence" value="ECO:0007669"/>
    <property type="project" value="InterPro"/>
</dbReference>
<evidence type="ECO:0000259" key="15">
    <source>
        <dbReference type="PROSITE" id="PS50902"/>
    </source>
</evidence>
<evidence type="ECO:0000313" key="17">
    <source>
        <dbReference type="Proteomes" id="UP000626109"/>
    </source>
</evidence>
<dbReference type="AlphaFoldDB" id="A0A813KU56"/>